<dbReference type="SUPFAM" id="SSF53850">
    <property type="entry name" value="Periplasmic binding protein-like II"/>
    <property type="match status" value="1"/>
</dbReference>
<dbReference type="PROSITE" id="PS51257">
    <property type="entry name" value="PROKAR_LIPOPROTEIN"/>
    <property type="match status" value="1"/>
</dbReference>
<sequence length="500" mass="53247">MARRLTVALAGVTALLLLTACGSAAGDDRPKVFRVGFGGDPITMHPHLSAPAYNIFLTPVYETLIKSTPDGGYEPALATEWTLAEDSRSLALTLRPGVTFQDGTPFDAEAVRANLEAAARSGTLTARSLTTVDSVDVVDDTHVVLRLNAPGGHLVGVLASEAGMMISPALLDGDEAARNPVGTGPYQLTELTRGRTAYARWDGYRDADTTELDGIEIHGFPDDTARLNALRSGQLDASFIFPSQIDQAEQSGMRTTVFERTVFHSMLLNTGRSEFGDPRVRRAIGLALDRATMAQTLYDGNCSPAGQPYPETHWAHSPEVGQPEYDPEQAKSLLAEAGLPDGFTFTLAVSNITTYQRLGEAIQGELARIGITVNLDIMDNPSLTALRQTGNFDAVGGQYESGRPDPTTFLTDFYLPGGTFNPGDFTTPGGAELVDLARQSTDEADRTGPVRQVVADAAELGAPVVPVCFPGSIEADAPHVTHGVTVSIVGDHDFSTVRMD</sequence>
<evidence type="ECO:0000256" key="1">
    <source>
        <dbReference type="SAM" id="SignalP"/>
    </source>
</evidence>
<dbReference type="Proteomes" id="UP000194360">
    <property type="component" value="Unassembled WGS sequence"/>
</dbReference>
<dbReference type="STRING" id="2074.BG845_05821"/>
<dbReference type="InterPro" id="IPR000914">
    <property type="entry name" value="SBP_5_dom"/>
</dbReference>
<dbReference type="PIRSF" id="PIRSF002741">
    <property type="entry name" value="MppA"/>
    <property type="match status" value="1"/>
</dbReference>
<dbReference type="PANTHER" id="PTHR30290">
    <property type="entry name" value="PERIPLASMIC BINDING COMPONENT OF ABC TRANSPORTER"/>
    <property type="match status" value="1"/>
</dbReference>
<keyword evidence="4" id="KW-1185">Reference proteome</keyword>
<feature type="chain" id="PRO_5038524260" evidence="1">
    <location>
        <begin position="26"/>
        <end position="500"/>
    </location>
</feature>
<dbReference type="OrthoDB" id="9803988at2"/>
<dbReference type="Pfam" id="PF00496">
    <property type="entry name" value="SBP_bac_5"/>
    <property type="match status" value="1"/>
</dbReference>
<dbReference type="PANTHER" id="PTHR30290:SF83">
    <property type="entry name" value="ABC TRANSPORTER SUBSTRATE-BINDING PROTEIN"/>
    <property type="match status" value="1"/>
</dbReference>
<dbReference type="GO" id="GO:0043190">
    <property type="term" value="C:ATP-binding cassette (ABC) transporter complex"/>
    <property type="evidence" value="ECO:0007669"/>
    <property type="project" value="InterPro"/>
</dbReference>
<feature type="signal peptide" evidence="1">
    <location>
        <begin position="1"/>
        <end position="25"/>
    </location>
</feature>
<name>A0A1Y2ML67_PSEAH</name>
<organism evidence="3 4">
    <name type="scientific">Pseudonocardia autotrophica</name>
    <name type="common">Amycolata autotrophica</name>
    <name type="synonym">Nocardia autotrophica</name>
    <dbReference type="NCBI Taxonomy" id="2074"/>
    <lineage>
        <taxon>Bacteria</taxon>
        <taxon>Bacillati</taxon>
        <taxon>Actinomycetota</taxon>
        <taxon>Actinomycetes</taxon>
        <taxon>Pseudonocardiales</taxon>
        <taxon>Pseudonocardiaceae</taxon>
        <taxon>Pseudonocardia</taxon>
    </lineage>
</organism>
<keyword evidence="1" id="KW-0732">Signal</keyword>
<evidence type="ECO:0000259" key="2">
    <source>
        <dbReference type="Pfam" id="PF00496"/>
    </source>
</evidence>
<evidence type="ECO:0000313" key="3">
    <source>
        <dbReference type="EMBL" id="OSY35729.1"/>
    </source>
</evidence>
<dbReference type="GO" id="GO:0042597">
    <property type="term" value="C:periplasmic space"/>
    <property type="evidence" value="ECO:0007669"/>
    <property type="project" value="UniProtKB-ARBA"/>
</dbReference>
<dbReference type="AlphaFoldDB" id="A0A1Y2ML67"/>
<dbReference type="EMBL" id="MIGB01000047">
    <property type="protein sequence ID" value="OSY35729.1"/>
    <property type="molecule type" value="Genomic_DNA"/>
</dbReference>
<feature type="domain" description="Solute-binding protein family 5" evidence="2">
    <location>
        <begin position="73"/>
        <end position="419"/>
    </location>
</feature>
<accession>A0A1Y2ML67</accession>
<dbReference type="GO" id="GO:0015833">
    <property type="term" value="P:peptide transport"/>
    <property type="evidence" value="ECO:0007669"/>
    <property type="project" value="TreeGrafter"/>
</dbReference>
<dbReference type="RefSeq" id="WP_085915926.1">
    <property type="nucleotide sequence ID" value="NZ_AP018920.1"/>
</dbReference>
<proteinExistence type="predicted"/>
<dbReference type="GO" id="GO:1904680">
    <property type="term" value="F:peptide transmembrane transporter activity"/>
    <property type="evidence" value="ECO:0007669"/>
    <property type="project" value="TreeGrafter"/>
</dbReference>
<gene>
    <name evidence="3" type="primary">gsiB_8</name>
    <name evidence="3" type="ORF">BG845_05821</name>
</gene>
<dbReference type="Gene3D" id="3.10.105.10">
    <property type="entry name" value="Dipeptide-binding Protein, Domain 3"/>
    <property type="match status" value="1"/>
</dbReference>
<protein>
    <submittedName>
        <fullName evidence="3">Glutathione-binding protein GsiB</fullName>
    </submittedName>
</protein>
<dbReference type="Gene3D" id="3.40.190.10">
    <property type="entry name" value="Periplasmic binding protein-like II"/>
    <property type="match status" value="1"/>
</dbReference>
<dbReference type="InterPro" id="IPR030678">
    <property type="entry name" value="Peptide/Ni-bd"/>
</dbReference>
<comment type="caution">
    <text evidence="3">The sequence shown here is derived from an EMBL/GenBank/DDBJ whole genome shotgun (WGS) entry which is preliminary data.</text>
</comment>
<dbReference type="InterPro" id="IPR039424">
    <property type="entry name" value="SBP_5"/>
</dbReference>
<evidence type="ECO:0000313" key="4">
    <source>
        <dbReference type="Proteomes" id="UP000194360"/>
    </source>
</evidence>
<reference evidence="3 4" key="1">
    <citation type="submission" date="2016-09" db="EMBL/GenBank/DDBJ databases">
        <title>Pseudonocardia autotrophica DSM535, a candidate organism with high potential of specific P450 cytochromes.</title>
        <authorList>
            <person name="Grumaz C."/>
            <person name="Vainshtein Y."/>
            <person name="Kirstahler P."/>
            <person name="Sohn K."/>
        </authorList>
    </citation>
    <scope>NUCLEOTIDE SEQUENCE [LARGE SCALE GENOMIC DNA]</scope>
    <source>
        <strain evidence="3 4">DSM 535</strain>
    </source>
</reference>